<dbReference type="GO" id="GO:0005886">
    <property type="term" value="C:plasma membrane"/>
    <property type="evidence" value="ECO:0007669"/>
    <property type="project" value="UniProtKB-SubCell"/>
</dbReference>
<dbReference type="EMBL" id="KQ242943">
    <property type="protein sequence ID" value="KNC76844.1"/>
    <property type="molecule type" value="Genomic_DNA"/>
</dbReference>
<gene>
    <name evidence="7" type="ORF">SARC_10680</name>
</gene>
<name>A0A0L0FJ80_9EUKA</name>
<dbReference type="OrthoDB" id="77251at2759"/>
<dbReference type="FunFam" id="1.25.40.330:FF:000001">
    <property type="entry name" value="Adenylyl cyclase-associated protein"/>
    <property type="match status" value="1"/>
</dbReference>
<dbReference type="AlphaFoldDB" id="A0A0L0FJ80"/>
<dbReference type="PANTHER" id="PTHR10652:SF0">
    <property type="entry name" value="ADENYLYL CYCLASE-ASSOCIATED PROTEIN"/>
    <property type="match status" value="1"/>
</dbReference>
<dbReference type="GO" id="GO:0003779">
    <property type="term" value="F:actin binding"/>
    <property type="evidence" value="ECO:0007669"/>
    <property type="project" value="InterPro"/>
</dbReference>
<dbReference type="GeneID" id="25911184"/>
<dbReference type="InterPro" id="IPR036222">
    <property type="entry name" value="CAP_N_sf"/>
</dbReference>
<dbReference type="FunFam" id="2.160.20.70:FF:000001">
    <property type="entry name" value="Adenylyl cyclase-associated protein"/>
    <property type="match status" value="1"/>
</dbReference>
<dbReference type="Gene3D" id="1.25.40.330">
    <property type="entry name" value="Adenylate cyclase-associated CAP, N-terminal domain"/>
    <property type="match status" value="1"/>
</dbReference>
<dbReference type="InterPro" id="IPR001837">
    <property type="entry name" value="Adenylate_cyclase-assoc_CAP"/>
</dbReference>
<evidence type="ECO:0000256" key="2">
    <source>
        <dbReference type="ARBA" id="ARBA00007659"/>
    </source>
</evidence>
<dbReference type="STRING" id="667725.A0A0L0FJ80"/>
<dbReference type="PROSITE" id="PS51329">
    <property type="entry name" value="C_CAP_COFACTOR_C"/>
    <property type="match status" value="1"/>
</dbReference>
<dbReference type="GO" id="GO:0005737">
    <property type="term" value="C:cytoplasm"/>
    <property type="evidence" value="ECO:0007669"/>
    <property type="project" value="TreeGrafter"/>
</dbReference>
<dbReference type="RefSeq" id="XP_014150746.1">
    <property type="nucleotide sequence ID" value="XM_014295271.1"/>
</dbReference>
<dbReference type="Gene3D" id="2.160.20.70">
    <property type="match status" value="1"/>
</dbReference>
<dbReference type="SUPFAM" id="SSF69340">
    <property type="entry name" value="C-terminal domain of adenylylcyclase associated protein"/>
    <property type="match status" value="1"/>
</dbReference>
<feature type="domain" description="C-CAP/cofactor C-like" evidence="6">
    <location>
        <begin position="230"/>
        <end position="365"/>
    </location>
</feature>
<dbReference type="InterPro" id="IPR053950">
    <property type="entry name" value="CAP_N"/>
</dbReference>
<evidence type="ECO:0000256" key="4">
    <source>
        <dbReference type="ARBA" id="ARBA00023136"/>
    </source>
</evidence>
<reference evidence="7 8" key="1">
    <citation type="submission" date="2011-02" db="EMBL/GenBank/DDBJ databases">
        <title>The Genome Sequence of Sphaeroforma arctica JP610.</title>
        <authorList>
            <consortium name="The Broad Institute Genome Sequencing Platform"/>
            <person name="Russ C."/>
            <person name="Cuomo C."/>
            <person name="Young S.K."/>
            <person name="Zeng Q."/>
            <person name="Gargeya S."/>
            <person name="Alvarado L."/>
            <person name="Berlin A."/>
            <person name="Chapman S.B."/>
            <person name="Chen Z."/>
            <person name="Freedman E."/>
            <person name="Gellesch M."/>
            <person name="Goldberg J."/>
            <person name="Griggs A."/>
            <person name="Gujja S."/>
            <person name="Heilman E."/>
            <person name="Heiman D."/>
            <person name="Howarth C."/>
            <person name="Mehta T."/>
            <person name="Neiman D."/>
            <person name="Pearson M."/>
            <person name="Roberts A."/>
            <person name="Saif S."/>
            <person name="Shea T."/>
            <person name="Shenoy N."/>
            <person name="Sisk P."/>
            <person name="Stolte C."/>
            <person name="Sykes S."/>
            <person name="White J."/>
            <person name="Yandava C."/>
            <person name="Burger G."/>
            <person name="Gray M.W."/>
            <person name="Holland P.W.H."/>
            <person name="King N."/>
            <person name="Lang F.B.F."/>
            <person name="Roger A.J."/>
            <person name="Ruiz-Trillo I."/>
            <person name="Haas B."/>
            <person name="Nusbaum C."/>
            <person name="Birren B."/>
        </authorList>
    </citation>
    <scope>NUCLEOTIDE SEQUENCE [LARGE SCALE GENOMIC DNA]</scope>
    <source>
        <strain evidence="7 8">JP610</strain>
    </source>
</reference>
<dbReference type="GO" id="GO:0007015">
    <property type="term" value="P:actin filament organization"/>
    <property type="evidence" value="ECO:0007669"/>
    <property type="project" value="TreeGrafter"/>
</dbReference>
<organism evidence="7 8">
    <name type="scientific">Sphaeroforma arctica JP610</name>
    <dbReference type="NCBI Taxonomy" id="667725"/>
    <lineage>
        <taxon>Eukaryota</taxon>
        <taxon>Ichthyosporea</taxon>
        <taxon>Ichthyophonida</taxon>
        <taxon>Sphaeroforma</taxon>
    </lineage>
</organism>
<keyword evidence="3" id="KW-1003">Cell membrane</keyword>
<keyword evidence="8" id="KW-1185">Reference proteome</keyword>
<dbReference type="InterPro" id="IPR013912">
    <property type="entry name" value="Adenylate_cyclase-assoc_CAP_C"/>
</dbReference>
<evidence type="ECO:0000256" key="5">
    <source>
        <dbReference type="SAM" id="MobiDB-lite"/>
    </source>
</evidence>
<evidence type="ECO:0000256" key="1">
    <source>
        <dbReference type="ARBA" id="ARBA00004202"/>
    </source>
</evidence>
<feature type="compositionally biased region" description="Low complexity" evidence="5">
    <location>
        <begin position="128"/>
        <end position="142"/>
    </location>
</feature>
<evidence type="ECO:0000256" key="3">
    <source>
        <dbReference type="ARBA" id="ARBA00022475"/>
    </source>
</evidence>
<proteinExistence type="inferred from homology"/>
<accession>A0A0L0FJ80</accession>
<dbReference type="GO" id="GO:0019933">
    <property type="term" value="P:cAMP-mediated signaling"/>
    <property type="evidence" value="ECO:0007669"/>
    <property type="project" value="TreeGrafter"/>
</dbReference>
<evidence type="ECO:0000313" key="8">
    <source>
        <dbReference type="Proteomes" id="UP000054560"/>
    </source>
</evidence>
<dbReference type="Pfam" id="PF21938">
    <property type="entry name" value="CAP_N"/>
    <property type="match status" value="1"/>
</dbReference>
<dbReference type="InterPro" id="IPR036223">
    <property type="entry name" value="CAP_C_sf"/>
</dbReference>
<dbReference type="InterPro" id="IPR017901">
    <property type="entry name" value="C-CAP_CF_C-like"/>
</dbReference>
<dbReference type="PANTHER" id="PTHR10652">
    <property type="entry name" value="ADENYLYL CYCLASE-ASSOCIATED PROTEIN"/>
    <property type="match status" value="1"/>
</dbReference>
<dbReference type="InterPro" id="IPR006599">
    <property type="entry name" value="CARP_motif"/>
</dbReference>
<dbReference type="Pfam" id="PF08603">
    <property type="entry name" value="CAP_C"/>
    <property type="match status" value="1"/>
</dbReference>
<dbReference type="InterPro" id="IPR016098">
    <property type="entry name" value="CAP/MinC_C"/>
</dbReference>
<feature type="compositionally biased region" description="Basic and acidic residues" evidence="5">
    <location>
        <begin position="185"/>
        <end position="215"/>
    </location>
</feature>
<evidence type="ECO:0000259" key="6">
    <source>
        <dbReference type="PROSITE" id="PS51329"/>
    </source>
</evidence>
<keyword evidence="4" id="KW-0472">Membrane</keyword>
<protein>
    <recommendedName>
        <fullName evidence="6">C-CAP/cofactor C-like domain-containing protein</fullName>
    </recommendedName>
</protein>
<feature type="compositionally biased region" description="Pro residues" evidence="5">
    <location>
        <begin position="143"/>
        <end position="152"/>
    </location>
</feature>
<evidence type="ECO:0000313" key="7">
    <source>
        <dbReference type="EMBL" id="KNC76844.1"/>
    </source>
</evidence>
<dbReference type="eggNOG" id="KOG2675">
    <property type="taxonomic scope" value="Eukaryota"/>
</dbReference>
<dbReference type="Proteomes" id="UP000054560">
    <property type="component" value="Unassembled WGS sequence"/>
</dbReference>
<dbReference type="SUPFAM" id="SSF101278">
    <property type="entry name" value="N-terminal domain of adenylylcyclase associated protein, CAP"/>
    <property type="match status" value="1"/>
</dbReference>
<comment type="subcellular location">
    <subcellularLocation>
        <location evidence="1">Cell membrane</location>
        <topology evidence="1">Peripheral membrane protein</topology>
    </subcellularLocation>
</comment>
<dbReference type="SMART" id="SM00673">
    <property type="entry name" value="CARP"/>
    <property type="match status" value="2"/>
</dbReference>
<comment type="similarity">
    <text evidence="2">Belongs to the CAP family.</text>
</comment>
<sequence length="388" mass="41580">MASQSQKPSDSDFPALLGPTAQAMTDVSNLKDDPKYRRSKFSNHLATVAEGIAALGWVSVPSKPAPFCKDMSEAGEFYGNRVIKEFKDEDKTHVEWARAFKAIWPPMVDYIKKYHTTALSWNKNGGKATVPSGGPAPAAPAAKAPPPPPPKPSVSSTAADTPKKSPLGGLFAEINKGGAVTSGLKKVDKSQMTHKNPELRASSKVEAAPEKETKKPAAPSKFGAGAKKGTPKCELDGKKWLVEHQDGNNEIVIDTNMSQVVYIYKCTNSVIKINGKVNSIALDGCKKVGVVFDKCVSGVEMVTCQSVQVQATGSVPTVSIDKTDGVQVYLSEKSLDCQIISAKSSEMNVSIPGATPEDDLVESPIVEQFRTTLDPKTRKWTTTIMDSI</sequence>
<dbReference type="GO" id="GO:0008179">
    <property type="term" value="F:adenylate cyclase binding"/>
    <property type="evidence" value="ECO:0007669"/>
    <property type="project" value="TreeGrafter"/>
</dbReference>
<feature type="region of interest" description="Disordered" evidence="5">
    <location>
        <begin position="125"/>
        <end position="230"/>
    </location>
</feature>